<sequence length="166" mass="18205">MTSARPPEHRPSPGSDDDFVHIERTPSVYNSGQRPPVTDDHLLEQYNIDDSDEPQPRTSVSYDAFVGGGHPAQAAGAHHAAGGVQACLQAPPGASHFYGEGGANRNYSQTSDLHNYQRYSDDLNDFDDVRSAQGYYNDQSNLRGAVALRDSRARDRNSIMTWAAAW</sequence>
<gene>
    <name evidence="2" type="ORF">PAAG_12473</name>
</gene>
<dbReference type="RefSeq" id="XP_015702421.1">
    <property type="nucleotide sequence ID" value="XM_015847954.1"/>
</dbReference>
<feature type="region of interest" description="Disordered" evidence="1">
    <location>
        <begin position="1"/>
        <end position="77"/>
    </location>
</feature>
<dbReference type="KEGG" id="pbl:PAAG_12473"/>
<dbReference type="Proteomes" id="UP000002059">
    <property type="component" value="Partially assembled WGS sequence"/>
</dbReference>
<evidence type="ECO:0000256" key="1">
    <source>
        <dbReference type="SAM" id="MobiDB-lite"/>
    </source>
</evidence>
<evidence type="ECO:0000313" key="2">
    <source>
        <dbReference type="EMBL" id="KGQ00846.1"/>
    </source>
</evidence>
<dbReference type="OrthoDB" id="377733at2759"/>
<dbReference type="HOGENOM" id="CLU_1603257_0_0_1"/>
<accession>A0A0A2UZ45</accession>
<dbReference type="AlphaFoldDB" id="A0A0A2UZ45"/>
<dbReference type="VEuPathDB" id="FungiDB:PAAG_12473"/>
<dbReference type="GeneID" id="26971110"/>
<protein>
    <submittedName>
        <fullName evidence="2">Uncharacterized protein</fullName>
    </submittedName>
</protein>
<name>A0A0A2UZ45_PARBA</name>
<proteinExistence type="predicted"/>
<organism evidence="2 3">
    <name type="scientific">Paracoccidioides lutzii (strain ATCC MYA-826 / Pb01)</name>
    <name type="common">Paracoccidioides brasiliensis</name>
    <dbReference type="NCBI Taxonomy" id="502779"/>
    <lineage>
        <taxon>Eukaryota</taxon>
        <taxon>Fungi</taxon>
        <taxon>Dikarya</taxon>
        <taxon>Ascomycota</taxon>
        <taxon>Pezizomycotina</taxon>
        <taxon>Eurotiomycetes</taxon>
        <taxon>Eurotiomycetidae</taxon>
        <taxon>Onygenales</taxon>
        <taxon>Ajellomycetaceae</taxon>
        <taxon>Paracoccidioides</taxon>
    </lineage>
</organism>
<reference evidence="2 3" key="1">
    <citation type="journal article" date="2011" name="PLoS Genet.">
        <title>Comparative genomic analysis of human fungal pathogens causing paracoccidioidomycosis.</title>
        <authorList>
            <person name="Desjardins C.A."/>
            <person name="Champion M.D."/>
            <person name="Holder J.W."/>
            <person name="Muszewska A."/>
            <person name="Goldberg J."/>
            <person name="Bailao A.M."/>
            <person name="Brigido M.M."/>
            <person name="Ferreira M.E."/>
            <person name="Garcia A.M."/>
            <person name="Grynberg M."/>
            <person name="Gujja S."/>
            <person name="Heiman D.I."/>
            <person name="Henn M.R."/>
            <person name="Kodira C.D."/>
            <person name="Leon-Narvaez H."/>
            <person name="Longo L.V."/>
            <person name="Ma L.J."/>
            <person name="Malavazi I."/>
            <person name="Matsuo A.L."/>
            <person name="Morais F.V."/>
            <person name="Pereira M."/>
            <person name="Rodriguez-Brito S."/>
            <person name="Sakthikumar S."/>
            <person name="Salem-Izacc S.M."/>
            <person name="Sykes S.M."/>
            <person name="Teixeira M.M."/>
            <person name="Vallejo M.C."/>
            <person name="Walter M.E."/>
            <person name="Yandava C."/>
            <person name="Young S."/>
            <person name="Zeng Q."/>
            <person name="Zucker J."/>
            <person name="Felipe M.S."/>
            <person name="Goldman G.H."/>
            <person name="Haas B.J."/>
            <person name="McEwen J.G."/>
            <person name="Nino-Vega G."/>
            <person name="Puccia R."/>
            <person name="San-Blas G."/>
            <person name="Soares C.M."/>
            <person name="Birren B.W."/>
            <person name="Cuomo C.A."/>
        </authorList>
    </citation>
    <scope>NUCLEOTIDE SEQUENCE [LARGE SCALE GENOMIC DNA]</scope>
    <source>
        <strain evidence="3">ATCC MYA-826 / Pb01</strain>
    </source>
</reference>
<keyword evidence="3" id="KW-1185">Reference proteome</keyword>
<feature type="compositionally biased region" description="Basic and acidic residues" evidence="1">
    <location>
        <begin position="1"/>
        <end position="11"/>
    </location>
</feature>
<evidence type="ECO:0000313" key="3">
    <source>
        <dbReference type="Proteomes" id="UP000002059"/>
    </source>
</evidence>
<dbReference type="EMBL" id="KN294019">
    <property type="protein sequence ID" value="KGQ00846.1"/>
    <property type="molecule type" value="Genomic_DNA"/>
</dbReference>
<dbReference type="STRING" id="502779.A0A0A2UZ45"/>